<dbReference type="PANTHER" id="PTHR10037:SF293">
    <property type="entry name" value="EF-HAND DOMAIN-CONTAINING PROTEIN"/>
    <property type="match status" value="1"/>
</dbReference>
<evidence type="ECO:0000259" key="6">
    <source>
        <dbReference type="Pfam" id="PF00520"/>
    </source>
</evidence>
<keyword evidence="8" id="KW-1185">Reference proteome</keyword>
<keyword evidence="2 5" id="KW-0812">Transmembrane</keyword>
<dbReference type="Gene3D" id="1.10.287.70">
    <property type="match status" value="1"/>
</dbReference>
<comment type="subcellular location">
    <subcellularLocation>
        <location evidence="1">Membrane</location>
        <topology evidence="1">Multi-pass membrane protein</topology>
    </subcellularLocation>
</comment>
<feature type="domain" description="Ion transport" evidence="6">
    <location>
        <begin position="17"/>
        <end position="230"/>
    </location>
</feature>
<dbReference type="InterPro" id="IPR003915">
    <property type="entry name" value="PKD_2"/>
</dbReference>
<evidence type="ECO:0000256" key="2">
    <source>
        <dbReference type="ARBA" id="ARBA00022692"/>
    </source>
</evidence>
<protein>
    <submittedName>
        <fullName evidence="7">Ion transporter</fullName>
    </submittedName>
</protein>
<keyword evidence="3 5" id="KW-1133">Transmembrane helix</keyword>
<evidence type="ECO:0000256" key="1">
    <source>
        <dbReference type="ARBA" id="ARBA00004141"/>
    </source>
</evidence>
<dbReference type="Proteomes" id="UP001203212">
    <property type="component" value="Unassembled WGS sequence"/>
</dbReference>
<reference evidence="7 8" key="1">
    <citation type="submission" date="2022-01" db="EMBL/GenBank/DDBJ databases">
        <title>Whole genome-based taxonomy of the Shewanellaceae.</title>
        <authorList>
            <person name="Martin-Rodriguez A.J."/>
        </authorList>
    </citation>
    <scope>NUCLEOTIDE SEQUENCE [LARGE SCALE GENOMIC DNA]</scope>
    <source>
        <strain evidence="7 8">JCM 17801</strain>
    </source>
</reference>
<accession>A0ABT0L1C8</accession>
<evidence type="ECO:0000256" key="4">
    <source>
        <dbReference type="ARBA" id="ARBA00023136"/>
    </source>
</evidence>
<feature type="transmembrane region" description="Helical" evidence="5">
    <location>
        <begin position="21"/>
        <end position="42"/>
    </location>
</feature>
<evidence type="ECO:0000256" key="5">
    <source>
        <dbReference type="SAM" id="Phobius"/>
    </source>
</evidence>
<dbReference type="InterPro" id="IPR027359">
    <property type="entry name" value="Volt_channel_dom_sf"/>
</dbReference>
<dbReference type="InterPro" id="IPR043203">
    <property type="entry name" value="VGCC_Ca_Na"/>
</dbReference>
<keyword evidence="4 5" id="KW-0472">Membrane</keyword>
<feature type="transmembrane region" description="Helical" evidence="5">
    <location>
        <begin position="139"/>
        <end position="159"/>
    </location>
</feature>
<dbReference type="Gene3D" id="1.20.120.350">
    <property type="entry name" value="Voltage-gated potassium channels. Chain C"/>
    <property type="match status" value="1"/>
</dbReference>
<feature type="transmembrane region" description="Helical" evidence="5">
    <location>
        <begin position="82"/>
        <end position="104"/>
    </location>
</feature>
<gene>
    <name evidence="7" type="ORF">L2689_09595</name>
</gene>
<evidence type="ECO:0000256" key="3">
    <source>
        <dbReference type="ARBA" id="ARBA00022989"/>
    </source>
</evidence>
<proteinExistence type="predicted"/>
<comment type="caution">
    <text evidence="7">The sequence shown here is derived from an EMBL/GenBank/DDBJ whole genome shotgun (WGS) entry which is preliminary data.</text>
</comment>
<dbReference type="PRINTS" id="PR01433">
    <property type="entry name" value="POLYCYSTIN2"/>
</dbReference>
<name>A0ABT0L1C8_9GAMM</name>
<feature type="transmembrane region" description="Helical" evidence="5">
    <location>
        <begin position="48"/>
        <end position="70"/>
    </location>
</feature>
<dbReference type="RefSeq" id="WP_229778244.1">
    <property type="nucleotide sequence ID" value="NZ_BMOT01000004.1"/>
</dbReference>
<evidence type="ECO:0000313" key="7">
    <source>
        <dbReference type="EMBL" id="MCL1117495.1"/>
    </source>
</evidence>
<dbReference type="SUPFAM" id="SSF81324">
    <property type="entry name" value="Voltage-gated potassium channels"/>
    <property type="match status" value="1"/>
</dbReference>
<dbReference type="Pfam" id="PF00520">
    <property type="entry name" value="Ion_trans"/>
    <property type="match status" value="1"/>
</dbReference>
<sequence>MSVTAIQNKLKIIDRSKTFQGFVIFVIVVSALSIGAHTYHLPPWLENSLWVLDIGITVFFLFELIIRYLASDGAKSFFSKGWNVFDTVIVIGSLIPLGGSTVLLARLLRIFRVLRLVSMVPELRMLINALFKAIPRMGYIVLLMFVIFYIYGAVGSMFFGHINEFLWGDVSIAMLTLFRISTFESWTSIMYETMAIYPLSWMFYLSFIFLTTFTFLNMMVGTVLDVMSEESRLMSEAKLKLAIEQQGSVAIQNADSLTGPNGLAQASELHDDHPHRPATAAEVKQLHMKIDQLTALLLQQQNTPRQVE</sequence>
<dbReference type="PANTHER" id="PTHR10037">
    <property type="entry name" value="VOLTAGE-GATED CATION CHANNEL CALCIUM AND SODIUM"/>
    <property type="match status" value="1"/>
</dbReference>
<dbReference type="EMBL" id="JAKILK010000004">
    <property type="protein sequence ID" value="MCL1117495.1"/>
    <property type="molecule type" value="Genomic_DNA"/>
</dbReference>
<dbReference type="InterPro" id="IPR005821">
    <property type="entry name" value="Ion_trans_dom"/>
</dbReference>
<evidence type="ECO:0000313" key="8">
    <source>
        <dbReference type="Proteomes" id="UP001203212"/>
    </source>
</evidence>
<organism evidence="7 8">
    <name type="scientific">Shewanella aestuarii</name>
    <dbReference type="NCBI Taxonomy" id="1028752"/>
    <lineage>
        <taxon>Bacteria</taxon>
        <taxon>Pseudomonadati</taxon>
        <taxon>Pseudomonadota</taxon>
        <taxon>Gammaproteobacteria</taxon>
        <taxon>Alteromonadales</taxon>
        <taxon>Shewanellaceae</taxon>
        <taxon>Shewanella</taxon>
    </lineage>
</organism>
<feature type="transmembrane region" description="Helical" evidence="5">
    <location>
        <begin position="201"/>
        <end position="224"/>
    </location>
</feature>